<feature type="compositionally biased region" description="Low complexity" evidence="1">
    <location>
        <begin position="29"/>
        <end position="50"/>
    </location>
</feature>
<evidence type="ECO:0000256" key="1">
    <source>
        <dbReference type="SAM" id="MobiDB-lite"/>
    </source>
</evidence>
<keyword evidence="4" id="KW-1185">Reference proteome</keyword>
<feature type="signal peptide" evidence="2">
    <location>
        <begin position="1"/>
        <end position="28"/>
    </location>
</feature>
<dbReference type="PROSITE" id="PS51257">
    <property type="entry name" value="PROKAR_LIPOPROTEIN"/>
    <property type="match status" value="1"/>
</dbReference>
<dbReference type="EMBL" id="SSMQ01000143">
    <property type="protein sequence ID" value="TKC91467.1"/>
    <property type="molecule type" value="Genomic_DNA"/>
</dbReference>
<feature type="chain" id="PRO_5020865855" evidence="2">
    <location>
        <begin position="29"/>
        <end position="131"/>
    </location>
</feature>
<gene>
    <name evidence="3" type="ORF">E8A74_50695</name>
</gene>
<dbReference type="OrthoDB" id="8562597at2"/>
<dbReference type="RefSeq" id="WP_136936427.1">
    <property type="nucleotide sequence ID" value="NZ_SSMQ01000143.1"/>
</dbReference>
<feature type="region of interest" description="Disordered" evidence="1">
    <location>
        <begin position="29"/>
        <end position="99"/>
    </location>
</feature>
<protein>
    <submittedName>
        <fullName evidence="3">Uncharacterized protein</fullName>
    </submittedName>
</protein>
<name>A0A4U1ID46_9BACT</name>
<reference evidence="3 4" key="1">
    <citation type="submission" date="2019-04" db="EMBL/GenBank/DDBJ databases">
        <authorList>
            <person name="Li Y."/>
            <person name="Wang J."/>
        </authorList>
    </citation>
    <scope>NUCLEOTIDE SEQUENCE [LARGE SCALE GENOMIC DNA]</scope>
    <source>
        <strain evidence="3 4">DSM 14668</strain>
    </source>
</reference>
<dbReference type="Proteomes" id="UP000309215">
    <property type="component" value="Unassembled WGS sequence"/>
</dbReference>
<evidence type="ECO:0000313" key="4">
    <source>
        <dbReference type="Proteomes" id="UP000309215"/>
    </source>
</evidence>
<organism evidence="3 4">
    <name type="scientific">Polyangium fumosum</name>
    <dbReference type="NCBI Taxonomy" id="889272"/>
    <lineage>
        <taxon>Bacteria</taxon>
        <taxon>Pseudomonadati</taxon>
        <taxon>Myxococcota</taxon>
        <taxon>Polyangia</taxon>
        <taxon>Polyangiales</taxon>
        <taxon>Polyangiaceae</taxon>
        <taxon>Polyangium</taxon>
    </lineage>
</organism>
<keyword evidence="2" id="KW-0732">Signal</keyword>
<proteinExistence type="predicted"/>
<sequence length="131" mass="13661">MKKSSPSPCRRSPVYAVFVLLALSAAGACGGQAQAPGDQAPAQPSSDPQPTRTPEPEPTPTAATQPTSTAGDQQAPPTGTADPLPPATSECDPAKEPHRRYLGDRNKCMLIKYRCDPPQTSFHNACGCGCE</sequence>
<evidence type="ECO:0000313" key="3">
    <source>
        <dbReference type="EMBL" id="TKC91467.1"/>
    </source>
</evidence>
<evidence type="ECO:0000256" key="2">
    <source>
        <dbReference type="SAM" id="SignalP"/>
    </source>
</evidence>
<comment type="caution">
    <text evidence="3">The sequence shown here is derived from an EMBL/GenBank/DDBJ whole genome shotgun (WGS) entry which is preliminary data.</text>
</comment>
<feature type="compositionally biased region" description="Low complexity" evidence="1">
    <location>
        <begin position="60"/>
        <end position="69"/>
    </location>
</feature>
<dbReference type="AlphaFoldDB" id="A0A4U1ID46"/>
<accession>A0A4U1ID46</accession>